<feature type="domain" description="Rubredoxin-like" evidence="10">
    <location>
        <begin position="10"/>
        <end position="61"/>
    </location>
</feature>
<keyword evidence="8 9" id="KW-0408">Iron</keyword>
<comment type="caution">
    <text evidence="11">The sequence shown here is derived from an EMBL/GenBank/DDBJ whole genome shotgun (WGS) entry which is preliminary data.</text>
</comment>
<evidence type="ECO:0000259" key="10">
    <source>
        <dbReference type="PROSITE" id="PS50903"/>
    </source>
</evidence>
<dbReference type="PANTHER" id="PTHR47627">
    <property type="entry name" value="RUBREDOXIN"/>
    <property type="match status" value="1"/>
</dbReference>
<evidence type="ECO:0000313" key="11">
    <source>
        <dbReference type="EMBL" id="MBC3862516.1"/>
    </source>
</evidence>
<dbReference type="PANTHER" id="PTHR47627:SF1">
    <property type="entry name" value="RUBREDOXIN-1-RELATED"/>
    <property type="match status" value="1"/>
</dbReference>
<evidence type="ECO:0000256" key="2">
    <source>
        <dbReference type="ARBA" id="ARBA00002792"/>
    </source>
</evidence>
<evidence type="ECO:0000256" key="6">
    <source>
        <dbReference type="ARBA" id="ARBA00022723"/>
    </source>
</evidence>
<sequence length="62" mass="6983">MITSTEAAVFRQYCCVTCGMVYDEKYGLSEDGFPPGTRWEDIPEDWTCPDCSASKGDFVLME</sequence>
<dbReference type="PRINTS" id="PR00163">
    <property type="entry name" value="RUBREDOXIN"/>
</dbReference>
<evidence type="ECO:0000256" key="1">
    <source>
        <dbReference type="ARBA" id="ARBA00001965"/>
    </source>
</evidence>
<keyword evidence="5" id="KW-0813">Transport</keyword>
<dbReference type="RefSeq" id="WP_186912434.1">
    <property type="nucleotide sequence ID" value="NZ_JACOFV010000008.1"/>
</dbReference>
<dbReference type="SUPFAM" id="SSF57802">
    <property type="entry name" value="Rubredoxin-like"/>
    <property type="match status" value="1"/>
</dbReference>
<dbReference type="InterPro" id="IPR024934">
    <property type="entry name" value="Rubredoxin-like_dom"/>
</dbReference>
<dbReference type="FunFam" id="2.20.28.10:FF:000001">
    <property type="entry name" value="Rubredoxin"/>
    <property type="match status" value="1"/>
</dbReference>
<accession>A0A923HEE6</accession>
<evidence type="ECO:0000256" key="3">
    <source>
        <dbReference type="ARBA" id="ARBA00004933"/>
    </source>
</evidence>
<keyword evidence="12" id="KW-1185">Reference proteome</keyword>
<comment type="cofactor">
    <cofactor evidence="1 9">
        <name>Fe(3+)</name>
        <dbReference type="ChEBI" id="CHEBI:29034"/>
    </cofactor>
</comment>
<dbReference type="InterPro" id="IPR050526">
    <property type="entry name" value="Rubredoxin_ET"/>
</dbReference>
<evidence type="ECO:0000256" key="9">
    <source>
        <dbReference type="RuleBase" id="RU003820"/>
    </source>
</evidence>
<evidence type="ECO:0000256" key="7">
    <source>
        <dbReference type="ARBA" id="ARBA00022982"/>
    </source>
</evidence>
<comment type="similarity">
    <text evidence="4 9">Belongs to the rubredoxin family.</text>
</comment>
<dbReference type="PROSITE" id="PS50903">
    <property type="entry name" value="RUBREDOXIN_LIKE"/>
    <property type="match status" value="1"/>
</dbReference>
<dbReference type="AlphaFoldDB" id="A0A923HEE6"/>
<organism evidence="11 12">
    <name type="scientific">Undibacterium jejuense</name>
    <dbReference type="NCBI Taxonomy" id="1344949"/>
    <lineage>
        <taxon>Bacteria</taxon>
        <taxon>Pseudomonadati</taxon>
        <taxon>Pseudomonadota</taxon>
        <taxon>Betaproteobacteria</taxon>
        <taxon>Burkholderiales</taxon>
        <taxon>Oxalobacteraceae</taxon>
        <taxon>Undibacterium</taxon>
    </lineage>
</organism>
<dbReference type="GO" id="GO:0043448">
    <property type="term" value="P:alkane catabolic process"/>
    <property type="evidence" value="ECO:0007669"/>
    <property type="project" value="TreeGrafter"/>
</dbReference>
<evidence type="ECO:0000313" key="12">
    <source>
        <dbReference type="Proteomes" id="UP000634011"/>
    </source>
</evidence>
<dbReference type="GO" id="GO:0009055">
    <property type="term" value="F:electron transfer activity"/>
    <property type="evidence" value="ECO:0007669"/>
    <property type="project" value="TreeGrafter"/>
</dbReference>
<gene>
    <name evidence="11" type="ORF">H8K32_10430</name>
</gene>
<evidence type="ECO:0000256" key="4">
    <source>
        <dbReference type="ARBA" id="ARBA00005337"/>
    </source>
</evidence>
<dbReference type="Proteomes" id="UP000634011">
    <property type="component" value="Unassembled WGS sequence"/>
</dbReference>
<comment type="function">
    <text evidence="2">Involved in the hydrocarbon hydroxylating system, which transfers electrons from NADH to rubredoxin reductase and then through rubredoxin to alkane 1 monooxygenase.</text>
</comment>
<reference evidence="11" key="1">
    <citation type="submission" date="2020-08" db="EMBL/GenBank/DDBJ databases">
        <title>Novel species isolated from subtropical streams in China.</title>
        <authorList>
            <person name="Lu H."/>
        </authorList>
    </citation>
    <scope>NUCLEOTIDE SEQUENCE</scope>
    <source>
        <strain evidence="11">KACC 12607</strain>
    </source>
</reference>
<dbReference type="InterPro" id="IPR024935">
    <property type="entry name" value="Rubredoxin_dom"/>
</dbReference>
<comment type="pathway">
    <text evidence="3">Hydrocarbon metabolism; alkane degradation.</text>
</comment>
<dbReference type="Gene3D" id="2.20.28.10">
    <property type="match status" value="1"/>
</dbReference>
<keyword evidence="6 9" id="KW-0479">Metal-binding</keyword>
<evidence type="ECO:0000256" key="8">
    <source>
        <dbReference type="ARBA" id="ARBA00023004"/>
    </source>
</evidence>
<evidence type="ECO:0000256" key="5">
    <source>
        <dbReference type="ARBA" id="ARBA00022448"/>
    </source>
</evidence>
<proteinExistence type="inferred from homology"/>
<name>A0A923HEE6_9BURK</name>
<dbReference type="Pfam" id="PF00301">
    <property type="entry name" value="Rubredoxin"/>
    <property type="match status" value="1"/>
</dbReference>
<dbReference type="CDD" id="cd00730">
    <property type="entry name" value="rubredoxin"/>
    <property type="match status" value="1"/>
</dbReference>
<protein>
    <recommendedName>
        <fullName evidence="9">Rubredoxin</fullName>
    </recommendedName>
</protein>
<keyword evidence="7 9" id="KW-0249">Electron transport</keyword>
<dbReference type="EMBL" id="JACOFV010000008">
    <property type="protein sequence ID" value="MBC3862516.1"/>
    <property type="molecule type" value="Genomic_DNA"/>
</dbReference>
<dbReference type="GO" id="GO:0005506">
    <property type="term" value="F:iron ion binding"/>
    <property type="evidence" value="ECO:0007669"/>
    <property type="project" value="UniProtKB-UniRule"/>
</dbReference>